<comment type="caution">
    <text evidence="7">The sequence shown here is derived from an EMBL/GenBank/DDBJ whole genome shotgun (WGS) entry which is preliminary data.</text>
</comment>
<dbReference type="InterPro" id="IPR001362">
    <property type="entry name" value="Glyco_hydro_32"/>
</dbReference>
<organism evidence="7 8">
    <name type="scientific">Natronospirillum operosum</name>
    <dbReference type="NCBI Taxonomy" id="2759953"/>
    <lineage>
        <taxon>Bacteria</taxon>
        <taxon>Pseudomonadati</taxon>
        <taxon>Pseudomonadota</taxon>
        <taxon>Gammaproteobacteria</taxon>
        <taxon>Oceanospirillales</taxon>
        <taxon>Natronospirillaceae</taxon>
        <taxon>Natronospirillum</taxon>
    </lineage>
</organism>
<name>A0A4Z0WD22_9GAMM</name>
<dbReference type="Gene3D" id="2.115.10.20">
    <property type="entry name" value="Glycosyl hydrolase domain, family 43"/>
    <property type="match status" value="1"/>
</dbReference>
<dbReference type="GO" id="GO:0004575">
    <property type="term" value="F:sucrose alpha-glucosidase activity"/>
    <property type="evidence" value="ECO:0007669"/>
    <property type="project" value="TreeGrafter"/>
</dbReference>
<dbReference type="PANTHER" id="PTHR42800:SF1">
    <property type="entry name" value="EXOINULINASE INUD (AFU_ORTHOLOGUE AFUA_5G00480)"/>
    <property type="match status" value="1"/>
</dbReference>
<dbReference type="InterPro" id="IPR013148">
    <property type="entry name" value="Glyco_hydro_32_N"/>
</dbReference>
<feature type="domain" description="Glycosyl hydrolase family 32 N-terminal" evidence="5">
    <location>
        <begin position="22"/>
        <end position="352"/>
    </location>
</feature>
<dbReference type="SUPFAM" id="SSF75005">
    <property type="entry name" value="Arabinanase/levansucrase/invertase"/>
    <property type="match status" value="1"/>
</dbReference>
<dbReference type="SMART" id="SM00640">
    <property type="entry name" value="Glyco_32"/>
    <property type="match status" value="1"/>
</dbReference>
<dbReference type="InterPro" id="IPR013189">
    <property type="entry name" value="Glyco_hydro_32_C"/>
</dbReference>
<dbReference type="SUPFAM" id="SSF49899">
    <property type="entry name" value="Concanavalin A-like lectins/glucanases"/>
    <property type="match status" value="1"/>
</dbReference>
<sequence length="514" mass="57957">MQAVDTNVTATSRQPDYRPQYHFSAERHWINDPNGLVWIDGLYHLFYQCNPFGTRWGNMSWGHAVSRDLVTWQEQPIALPQRELAERTEAIFSGCCVLDKDNVSGLGEAGQQPLLAFYTSHYSTAPKPMGRQAQSLAYSLDAGDSWQFYGGVPLIHLHQDNAQGYDADEFRDPKVFYHAASGYWIMVLVLAKDRKVIFYRSRNLLDWEAVSTFSDPGNNPGDLWEVPDLVEMRVGNSDDTRWVLLLSINTEGAHRQAGSTQHYFVGDFDGREFHFNAADNPPVRDGAHPGYNRLDWGRDYYAAVSFHNEPGSEPLVIAWMNNWQYANDIPHQGFRGQMTLARRLHLRQQDGQYRPVSEPVRPRLQNETERALVPDHALGHREAMQVRLPATTQRLSLNTCGFSDGELELYLHFGEDILAVHLDARRGIARLDRSGLTGSHLPAQFAACDSAHELNLADASLVIYLDRSSVEVFGREGLWSITQQIFPSAPLGAVSVRHTQSTPLQVQLSALQTG</sequence>
<dbReference type="OrthoDB" id="9759709at2"/>
<gene>
    <name evidence="7" type="ORF">E4656_12315</name>
</gene>
<proteinExistence type="inferred from homology"/>
<feature type="domain" description="Glycosyl hydrolase family 32 C-terminal" evidence="6">
    <location>
        <begin position="419"/>
        <end position="501"/>
    </location>
</feature>
<dbReference type="Pfam" id="PF08244">
    <property type="entry name" value="Glyco_hydro_32C"/>
    <property type="match status" value="1"/>
</dbReference>
<dbReference type="GO" id="GO:0005987">
    <property type="term" value="P:sucrose catabolic process"/>
    <property type="evidence" value="ECO:0007669"/>
    <property type="project" value="TreeGrafter"/>
</dbReference>
<keyword evidence="8" id="KW-1185">Reference proteome</keyword>
<dbReference type="RefSeq" id="WP_135483572.1">
    <property type="nucleotide sequence ID" value="NZ_SRMF01000004.1"/>
</dbReference>
<evidence type="ECO:0000256" key="3">
    <source>
        <dbReference type="ARBA" id="ARBA00023295"/>
    </source>
</evidence>
<keyword evidence="2 4" id="KW-0378">Hydrolase</keyword>
<dbReference type="Gene3D" id="2.60.120.560">
    <property type="entry name" value="Exo-inulinase, domain 1"/>
    <property type="match status" value="1"/>
</dbReference>
<dbReference type="AlphaFoldDB" id="A0A4Z0WD22"/>
<evidence type="ECO:0000259" key="6">
    <source>
        <dbReference type="Pfam" id="PF08244"/>
    </source>
</evidence>
<protein>
    <submittedName>
        <fullName evidence="7">Glycoside hydrolase family 32 protein</fullName>
    </submittedName>
</protein>
<keyword evidence="3 4" id="KW-0326">Glycosidase</keyword>
<dbReference type="Pfam" id="PF00251">
    <property type="entry name" value="Glyco_hydro_32N"/>
    <property type="match status" value="1"/>
</dbReference>
<reference evidence="7 8" key="1">
    <citation type="submission" date="2019-04" db="EMBL/GenBank/DDBJ databases">
        <title>Natronospirillum operosus gen. nov., sp. nov., a haloalkaliphilic satellite isolated from decaying biomass of laboratory culture of cyanobacterium Geitlerinema sp. and proposal of Natronospirillaceae fam. nov. and Saccharospirillaceae fam. nov.</title>
        <authorList>
            <person name="Kevbrin V."/>
            <person name="Boltyanskaya Y."/>
            <person name="Koziaeva V."/>
            <person name="Grouzdev D.S."/>
            <person name="Park M."/>
            <person name="Cho J."/>
        </authorList>
    </citation>
    <scope>NUCLEOTIDE SEQUENCE [LARGE SCALE GENOMIC DNA]</scope>
    <source>
        <strain evidence="7 8">G-116</strain>
    </source>
</reference>
<dbReference type="Proteomes" id="UP000297475">
    <property type="component" value="Unassembled WGS sequence"/>
</dbReference>
<evidence type="ECO:0000256" key="1">
    <source>
        <dbReference type="ARBA" id="ARBA00009902"/>
    </source>
</evidence>
<evidence type="ECO:0000256" key="2">
    <source>
        <dbReference type="ARBA" id="ARBA00022801"/>
    </source>
</evidence>
<dbReference type="PANTHER" id="PTHR42800">
    <property type="entry name" value="EXOINULINASE INUD (AFU_ORTHOLOGUE AFUA_5G00480)"/>
    <property type="match status" value="1"/>
</dbReference>
<dbReference type="InterPro" id="IPR013320">
    <property type="entry name" value="ConA-like_dom_sf"/>
</dbReference>
<dbReference type="GO" id="GO:0005737">
    <property type="term" value="C:cytoplasm"/>
    <property type="evidence" value="ECO:0007669"/>
    <property type="project" value="TreeGrafter"/>
</dbReference>
<dbReference type="InterPro" id="IPR023296">
    <property type="entry name" value="Glyco_hydro_beta-prop_sf"/>
</dbReference>
<dbReference type="CDD" id="cd18622">
    <property type="entry name" value="GH32_Inu-like"/>
    <property type="match status" value="1"/>
</dbReference>
<evidence type="ECO:0000313" key="8">
    <source>
        <dbReference type="Proteomes" id="UP000297475"/>
    </source>
</evidence>
<dbReference type="EMBL" id="SRMF01000004">
    <property type="protein sequence ID" value="TGG92900.1"/>
    <property type="molecule type" value="Genomic_DNA"/>
</dbReference>
<evidence type="ECO:0000259" key="5">
    <source>
        <dbReference type="Pfam" id="PF00251"/>
    </source>
</evidence>
<accession>A0A4Z0WD22</accession>
<comment type="similarity">
    <text evidence="1 4">Belongs to the glycosyl hydrolase 32 family.</text>
</comment>
<evidence type="ECO:0000313" key="7">
    <source>
        <dbReference type="EMBL" id="TGG92900.1"/>
    </source>
</evidence>
<evidence type="ECO:0000256" key="4">
    <source>
        <dbReference type="RuleBase" id="RU362110"/>
    </source>
</evidence>